<comment type="caution">
    <text evidence="7">The sequence shown here is derived from an EMBL/GenBank/DDBJ whole genome shotgun (WGS) entry which is preliminary data.</text>
</comment>
<keyword evidence="8" id="KW-1185">Reference proteome</keyword>
<dbReference type="Gene3D" id="3.30.2350.10">
    <property type="entry name" value="Pseudouridine synthase"/>
    <property type="match status" value="1"/>
</dbReference>
<dbReference type="InterPro" id="IPR002942">
    <property type="entry name" value="S4_RNA-bd"/>
</dbReference>
<accession>A0ABU0M046</accession>
<keyword evidence="4" id="KW-0694">RNA-binding</keyword>
<dbReference type="Gene3D" id="3.10.290.10">
    <property type="entry name" value="RNA-binding S4 domain"/>
    <property type="match status" value="1"/>
</dbReference>
<dbReference type="RefSeq" id="WP_256547794.1">
    <property type="nucleotide sequence ID" value="NZ_CP101809.1"/>
</dbReference>
<comment type="catalytic activity">
    <reaction evidence="1 5">
        <text>a uridine in RNA = a pseudouridine in RNA</text>
        <dbReference type="Rhea" id="RHEA:48348"/>
        <dbReference type="Rhea" id="RHEA-COMP:12068"/>
        <dbReference type="Rhea" id="RHEA-COMP:12069"/>
        <dbReference type="ChEBI" id="CHEBI:65314"/>
        <dbReference type="ChEBI" id="CHEBI:65315"/>
    </reaction>
</comment>
<dbReference type="CDD" id="cd00165">
    <property type="entry name" value="S4"/>
    <property type="match status" value="1"/>
</dbReference>
<evidence type="ECO:0000259" key="6">
    <source>
        <dbReference type="SMART" id="SM00363"/>
    </source>
</evidence>
<evidence type="ECO:0000256" key="1">
    <source>
        <dbReference type="ARBA" id="ARBA00000073"/>
    </source>
</evidence>
<dbReference type="InterPro" id="IPR006145">
    <property type="entry name" value="PsdUridine_synth_RsuA/RluA"/>
</dbReference>
<gene>
    <name evidence="7" type="ORF">J2Z62_000766</name>
</gene>
<comment type="similarity">
    <text evidence="2 5">Belongs to the pseudouridine synthase RluA family.</text>
</comment>
<evidence type="ECO:0000313" key="8">
    <source>
        <dbReference type="Proteomes" id="UP001240643"/>
    </source>
</evidence>
<sequence>MNNSTTKKLQKIHHTVQADFAGYRLDKIFRLLQPQWSKVFLYKLINKKTVLVNHKRTRANYHLQAGDVISYYGAVNVQPNQEQVFNHKQLQKLPPLNVVYEDEYVIIVNKPAKVPVQPSLHKKYDTMNNRLLNHLNFDATTQKFKPVFIHRLDMNTTGLLIGAKTYQAYHQLVSLLKNQQIIKSYHCLVWGQVSPDKQELQHYLFKDATKNRSFVVHAQHPGAKLASSLLQLEQVWSQQSLVQVTLKTGRTHQIRVQLSHLHYPICGDRKYGMHPQNKLFPTQALVASGLVFQPTEWTKELQGLKKRFQLFDHWFTNPKYIL</sequence>
<proteinExistence type="inferred from homology"/>
<evidence type="ECO:0000256" key="4">
    <source>
        <dbReference type="PROSITE-ProRule" id="PRU00182"/>
    </source>
</evidence>
<dbReference type="SUPFAM" id="SSF55120">
    <property type="entry name" value="Pseudouridine synthase"/>
    <property type="match status" value="1"/>
</dbReference>
<evidence type="ECO:0000313" key="7">
    <source>
        <dbReference type="EMBL" id="MDQ0514328.1"/>
    </source>
</evidence>
<evidence type="ECO:0000256" key="5">
    <source>
        <dbReference type="RuleBase" id="RU362028"/>
    </source>
</evidence>
<dbReference type="InterPro" id="IPR006225">
    <property type="entry name" value="PsdUridine_synth_RluC/D"/>
</dbReference>
<dbReference type="EC" id="5.4.99.-" evidence="5"/>
<protein>
    <recommendedName>
        <fullName evidence="5">Pseudouridine synthase</fullName>
        <ecNumber evidence="5">5.4.99.-</ecNumber>
    </recommendedName>
</protein>
<dbReference type="EMBL" id="JAUSWO010000001">
    <property type="protein sequence ID" value="MDQ0514328.1"/>
    <property type="molecule type" value="Genomic_DNA"/>
</dbReference>
<comment type="function">
    <text evidence="5">Responsible for synthesis of pseudouridine from uracil.</text>
</comment>
<dbReference type="InterPro" id="IPR020103">
    <property type="entry name" value="PsdUridine_synth_cat_dom_sf"/>
</dbReference>
<evidence type="ECO:0000256" key="3">
    <source>
        <dbReference type="ARBA" id="ARBA00023235"/>
    </source>
</evidence>
<dbReference type="SMART" id="SM00363">
    <property type="entry name" value="S4"/>
    <property type="match status" value="1"/>
</dbReference>
<name>A0ABU0M046_9BACT</name>
<dbReference type="NCBIfam" id="TIGR00005">
    <property type="entry name" value="rluA_subfam"/>
    <property type="match status" value="1"/>
</dbReference>
<dbReference type="PROSITE" id="PS01129">
    <property type="entry name" value="PSI_RLU"/>
    <property type="match status" value="1"/>
</dbReference>
<reference evidence="7" key="1">
    <citation type="submission" date="2023-07" db="EMBL/GenBank/DDBJ databases">
        <title>Genomic Encyclopedia of Type Strains, Phase IV (KMG-IV): sequencing the most valuable type-strain genomes for metagenomic binning, comparative biology and taxonomic classification.</title>
        <authorList>
            <person name="Goeker M."/>
        </authorList>
    </citation>
    <scope>NUCLEOTIDE SEQUENCE [LARGE SCALE GENOMIC DNA]</scope>
    <source>
        <strain evidence="7">DSM 21204</strain>
    </source>
</reference>
<dbReference type="PANTHER" id="PTHR21600:SF44">
    <property type="entry name" value="RIBOSOMAL LARGE SUBUNIT PSEUDOURIDINE SYNTHASE D"/>
    <property type="match status" value="1"/>
</dbReference>
<dbReference type="CDD" id="cd02869">
    <property type="entry name" value="PseudoU_synth_RluA_like"/>
    <property type="match status" value="1"/>
</dbReference>
<keyword evidence="3 5" id="KW-0413">Isomerase</keyword>
<organism evidence="7 8">
    <name type="scientific">Mycoplasmoides fastidiosum</name>
    <dbReference type="NCBI Taxonomy" id="92758"/>
    <lineage>
        <taxon>Bacteria</taxon>
        <taxon>Bacillati</taxon>
        <taxon>Mycoplasmatota</taxon>
        <taxon>Mycoplasmoidales</taxon>
        <taxon>Mycoplasmoidaceae</taxon>
        <taxon>Mycoplasmoides</taxon>
    </lineage>
</organism>
<dbReference type="InterPro" id="IPR050188">
    <property type="entry name" value="RluA_PseudoU_synthase"/>
</dbReference>
<dbReference type="PROSITE" id="PS50889">
    <property type="entry name" value="S4"/>
    <property type="match status" value="1"/>
</dbReference>
<dbReference type="Pfam" id="PF00849">
    <property type="entry name" value="PseudoU_synth_2"/>
    <property type="match status" value="1"/>
</dbReference>
<dbReference type="Proteomes" id="UP001240643">
    <property type="component" value="Unassembled WGS sequence"/>
</dbReference>
<evidence type="ECO:0000256" key="2">
    <source>
        <dbReference type="ARBA" id="ARBA00010876"/>
    </source>
</evidence>
<dbReference type="InterPro" id="IPR036986">
    <property type="entry name" value="S4_RNA-bd_sf"/>
</dbReference>
<dbReference type="InterPro" id="IPR006224">
    <property type="entry name" value="PsdUridine_synth_RluA-like_CS"/>
</dbReference>
<dbReference type="PANTHER" id="PTHR21600">
    <property type="entry name" value="MITOCHONDRIAL RNA PSEUDOURIDINE SYNTHASE"/>
    <property type="match status" value="1"/>
</dbReference>
<feature type="domain" description="RNA-binding S4" evidence="6">
    <location>
        <begin position="23"/>
        <end position="83"/>
    </location>
</feature>
<dbReference type="SUPFAM" id="SSF55174">
    <property type="entry name" value="Alpha-L RNA-binding motif"/>
    <property type="match status" value="1"/>
</dbReference>